<accession>A0ACB8RM39</accession>
<name>A0ACB8RM39_9AGAM</name>
<reference evidence="1" key="1">
    <citation type="submission" date="2021-02" db="EMBL/GenBank/DDBJ databases">
        <authorList>
            <consortium name="DOE Joint Genome Institute"/>
            <person name="Ahrendt S."/>
            <person name="Looney B.P."/>
            <person name="Miyauchi S."/>
            <person name="Morin E."/>
            <person name="Drula E."/>
            <person name="Courty P.E."/>
            <person name="Chicoki N."/>
            <person name="Fauchery L."/>
            <person name="Kohler A."/>
            <person name="Kuo A."/>
            <person name="Labutti K."/>
            <person name="Pangilinan J."/>
            <person name="Lipzen A."/>
            <person name="Riley R."/>
            <person name="Andreopoulos W."/>
            <person name="He G."/>
            <person name="Johnson J."/>
            <person name="Barry K.W."/>
            <person name="Grigoriev I.V."/>
            <person name="Nagy L."/>
            <person name="Hibbett D."/>
            <person name="Henrissat B."/>
            <person name="Matheny P.B."/>
            <person name="Labbe J."/>
            <person name="Martin F."/>
        </authorList>
    </citation>
    <scope>NUCLEOTIDE SEQUENCE</scope>
    <source>
        <strain evidence="1">FP105234-sp</strain>
    </source>
</reference>
<dbReference type="Proteomes" id="UP000814033">
    <property type="component" value="Unassembled WGS sequence"/>
</dbReference>
<evidence type="ECO:0000313" key="2">
    <source>
        <dbReference type="Proteomes" id="UP000814033"/>
    </source>
</evidence>
<dbReference type="EMBL" id="MU275955">
    <property type="protein sequence ID" value="KAI0045309.1"/>
    <property type="molecule type" value="Genomic_DNA"/>
</dbReference>
<sequence>MEYRPRYSQPFTLEEVMKLDVPIITDEIARLQNSLQHLRKTQNELREYVQGEAAQSDPDLIQAFEENDSTIASQEERISMLNLALVDKGIIGPSGHYELHQAPSAPHPAGPVFASTEDAMDEDGGVIL</sequence>
<proteinExistence type="predicted"/>
<keyword evidence="2" id="KW-1185">Reference proteome</keyword>
<reference evidence="1" key="2">
    <citation type="journal article" date="2022" name="New Phytol.">
        <title>Evolutionary transition to the ectomycorrhizal habit in the genomes of a hyperdiverse lineage of mushroom-forming fungi.</title>
        <authorList>
            <person name="Looney B."/>
            <person name="Miyauchi S."/>
            <person name="Morin E."/>
            <person name="Drula E."/>
            <person name="Courty P.E."/>
            <person name="Kohler A."/>
            <person name="Kuo A."/>
            <person name="LaButti K."/>
            <person name="Pangilinan J."/>
            <person name="Lipzen A."/>
            <person name="Riley R."/>
            <person name="Andreopoulos W."/>
            <person name="He G."/>
            <person name="Johnson J."/>
            <person name="Nolan M."/>
            <person name="Tritt A."/>
            <person name="Barry K.W."/>
            <person name="Grigoriev I.V."/>
            <person name="Nagy L.G."/>
            <person name="Hibbett D."/>
            <person name="Henrissat B."/>
            <person name="Matheny P.B."/>
            <person name="Labbe J."/>
            <person name="Martin F.M."/>
        </authorList>
    </citation>
    <scope>NUCLEOTIDE SEQUENCE</scope>
    <source>
        <strain evidence="1">FP105234-sp</strain>
    </source>
</reference>
<organism evidence="1 2">
    <name type="scientific">Auriscalpium vulgare</name>
    <dbReference type="NCBI Taxonomy" id="40419"/>
    <lineage>
        <taxon>Eukaryota</taxon>
        <taxon>Fungi</taxon>
        <taxon>Dikarya</taxon>
        <taxon>Basidiomycota</taxon>
        <taxon>Agaricomycotina</taxon>
        <taxon>Agaricomycetes</taxon>
        <taxon>Russulales</taxon>
        <taxon>Auriscalpiaceae</taxon>
        <taxon>Auriscalpium</taxon>
    </lineage>
</organism>
<comment type="caution">
    <text evidence="1">The sequence shown here is derived from an EMBL/GenBank/DDBJ whole genome shotgun (WGS) entry which is preliminary data.</text>
</comment>
<protein>
    <submittedName>
        <fullName evidence="1">Uncharacterized protein</fullName>
    </submittedName>
</protein>
<evidence type="ECO:0000313" key="1">
    <source>
        <dbReference type="EMBL" id="KAI0045309.1"/>
    </source>
</evidence>
<gene>
    <name evidence="1" type="ORF">FA95DRAFT_1561263</name>
</gene>